<evidence type="ECO:0000313" key="2">
    <source>
        <dbReference type="Proteomes" id="UP000006659"/>
    </source>
</evidence>
<dbReference type="AlphaFoldDB" id="G0HF23"/>
<evidence type="ECO:0008006" key="3">
    <source>
        <dbReference type="Google" id="ProtNLM"/>
    </source>
</evidence>
<sequence length="480" mass="52908">MPKPTDPNKRYRNLSVAQYLRNPRTGAALIDLDAMVNGLNAHKQVRQWCYIIHQEDPDNPLTKHVHVLVRCKDATKVRQIDEWLAVGDWERVWSVDGGDRGCGRLLHYFLHHGAAGAGKRVYDPADMVASDGFDWMALMDGVTPDTGDRNPGKASPRGRIIDGNLTASEARRVTSLSDSVIQQARAEHLASATPPRTRVGMYLQTDMVAAHPLSTALADQFGDHFDAPVWHGWVTKHQDGYPDEIVGRDPWPMKQWATYDGQPVIICRGIVSKATKQADPDRCRDCPTVEDYAMGTGGATEFFRMLEATPHGSTGRLIETSAGPTQPMNAVTILVGSEPWEKILPDLEALYREVVSNPGDEARVHFPIIIPVSGQMLGVAVLSQYVDPSAGRDQYTPIARVREVWRESMDRVDTLPVQVQGQARKQVASQQLAPVIEAETTVRKQLTASLTDDAYTGKSDDDILAEFMDQARAGGLGQAC</sequence>
<dbReference type="RefSeq" id="WP_014010630.1">
    <property type="nucleotide sequence ID" value="NC_015859.1"/>
</dbReference>
<dbReference type="HOGENOM" id="CLU_568280_0_0_11"/>
<name>G0HF23_CORVD</name>
<gene>
    <name evidence="1" type="ordered locus">CVAR_2125</name>
</gene>
<accession>G0HF23</accession>
<dbReference type="Gene3D" id="3.40.1310.30">
    <property type="match status" value="1"/>
</dbReference>
<organism evidence="1 2">
    <name type="scientific">Corynebacterium variabile (strain DSM 44702 / CIP 107183 / JCM 12073 / NCIMB 30131)</name>
    <name type="common">Corynebacterium mooreparkense</name>
    <dbReference type="NCBI Taxonomy" id="858619"/>
    <lineage>
        <taxon>Bacteria</taxon>
        <taxon>Bacillati</taxon>
        <taxon>Actinomycetota</taxon>
        <taxon>Actinomycetes</taxon>
        <taxon>Mycobacteriales</taxon>
        <taxon>Corynebacteriaceae</taxon>
        <taxon>Corynebacterium</taxon>
    </lineage>
</organism>
<dbReference type="Proteomes" id="UP000006659">
    <property type="component" value="Chromosome"/>
</dbReference>
<protein>
    <recommendedName>
        <fullName evidence="3">Replication protein</fullName>
    </recommendedName>
</protein>
<dbReference type="KEGG" id="cva:CVAR_2125"/>
<reference evidence="1 2" key="1">
    <citation type="journal article" date="2011" name="BMC Genomics">
        <title>Complete genome sequence of Corynebacterium variabile DSM 44702 isolated from the surface of smear-ripened cheeses and insights into cheese ripening and flavor generation.</title>
        <authorList>
            <person name="Schroeder J."/>
            <person name="Maus I."/>
            <person name="Trost E."/>
            <person name="Tauch A."/>
        </authorList>
    </citation>
    <scope>NUCLEOTIDE SEQUENCE [LARGE SCALE GENOMIC DNA]</scope>
    <source>
        <strain evidence="2">DSM 44702 / JCM 12073 / NCIMB 30131</strain>
    </source>
</reference>
<proteinExistence type="predicted"/>
<evidence type="ECO:0000313" key="1">
    <source>
        <dbReference type="EMBL" id="AEK37475.1"/>
    </source>
</evidence>
<dbReference type="EMBL" id="CP002917">
    <property type="protein sequence ID" value="AEK37475.1"/>
    <property type="molecule type" value="Genomic_DNA"/>
</dbReference>